<dbReference type="Pfam" id="PF14717">
    <property type="entry name" value="DUF4465"/>
    <property type="match status" value="1"/>
</dbReference>
<dbReference type="Proteomes" id="UP000283680">
    <property type="component" value="Unassembled WGS sequence"/>
</dbReference>
<feature type="chain" id="PRO_5044548575" evidence="1">
    <location>
        <begin position="21"/>
        <end position="319"/>
    </location>
</feature>
<dbReference type="Proteomes" id="UP000466952">
    <property type="component" value="Unassembled WGS sequence"/>
</dbReference>
<evidence type="ECO:0000313" key="10">
    <source>
        <dbReference type="Proteomes" id="UP000283680"/>
    </source>
</evidence>
<sequence length="319" mass="35580">MKRNLRFLAGAFLLTATALFTGCNSDDDFLMNPQTDSVTPETRANFNDDGTTTITFDDFDETFMAVSPKAENYYTLYGYTAENQIREIYDPDFVFVSDMNTVTNSYGAYTEFSSGAIALSKYNYRSDSAAGKTSGTNWWYTWENQCSVYNTASTDGANTGAGHSGSNFAVVYGYSDFGNTEWMAKPEFYFDSPRKFKGLWYCNTAYTYGVIINGNQFGTSGVATPLSNLKDSDGNNIGYFQVNIECYDVDGNLITTVSKLLADYRYDKPTVSPVTTWTYWDINVADVQSVKFNFEGSDVDPIYGLNTPAYLCIDDVTIE</sequence>
<dbReference type="Proteomes" id="UP000283601">
    <property type="component" value="Unassembled WGS sequence"/>
</dbReference>
<keyword evidence="13" id="KW-1185">Reference proteome</keyword>
<dbReference type="EMBL" id="QSVA01000005">
    <property type="protein sequence ID" value="RGN94977.1"/>
    <property type="molecule type" value="Genomic_DNA"/>
</dbReference>
<evidence type="ECO:0000313" key="9">
    <source>
        <dbReference type="Proteomes" id="UP000283601"/>
    </source>
</evidence>
<keyword evidence="1" id="KW-0732">Signal</keyword>
<evidence type="ECO:0000313" key="5">
    <source>
        <dbReference type="EMBL" id="RGN94977.1"/>
    </source>
</evidence>
<dbReference type="PROSITE" id="PS51257">
    <property type="entry name" value="PROKAR_LIPOPROTEIN"/>
    <property type="match status" value="1"/>
</dbReference>
<evidence type="ECO:0000313" key="13">
    <source>
        <dbReference type="Proteomes" id="UP001196342"/>
    </source>
</evidence>
<dbReference type="Proteomes" id="UP000260759">
    <property type="component" value="Unassembled WGS sequence"/>
</dbReference>
<dbReference type="InterPro" id="IPR027828">
    <property type="entry name" value="DUF4465"/>
</dbReference>
<protein>
    <submittedName>
        <fullName evidence="3">DUF4465 domain-containing protein</fullName>
    </submittedName>
</protein>
<dbReference type="EMBL" id="JAFBJK010000002">
    <property type="protein sequence ID" value="MBT8725054.1"/>
    <property type="molecule type" value="Genomic_DNA"/>
</dbReference>
<dbReference type="EMBL" id="QRTH01000002">
    <property type="protein sequence ID" value="RGQ53285.1"/>
    <property type="molecule type" value="Genomic_DNA"/>
</dbReference>
<dbReference type="GeneID" id="98672127"/>
<dbReference type="Gene3D" id="2.60.120.1350">
    <property type="entry name" value="Protein of unknown function DUF4465"/>
    <property type="match status" value="1"/>
</dbReference>
<name>A0A139KAG9_BACUN</name>
<dbReference type="Proteomes" id="UP001196342">
    <property type="component" value="Unassembled WGS sequence"/>
</dbReference>
<evidence type="ECO:0000313" key="3">
    <source>
        <dbReference type="EMBL" id="KAB4211833.1"/>
    </source>
</evidence>
<evidence type="ECO:0000313" key="8">
    <source>
        <dbReference type="Proteomes" id="UP000260759"/>
    </source>
</evidence>
<dbReference type="RefSeq" id="WP_004293580.1">
    <property type="nucleotide sequence ID" value="NZ_CAXVJK010000015.1"/>
</dbReference>
<dbReference type="AlphaFoldDB" id="A0A139KAG9"/>
<organism evidence="3 11">
    <name type="scientific">Bacteroides uniformis</name>
    <dbReference type="NCBI Taxonomy" id="820"/>
    <lineage>
        <taxon>Bacteria</taxon>
        <taxon>Pseudomonadati</taxon>
        <taxon>Bacteroidota</taxon>
        <taxon>Bacteroidia</taxon>
        <taxon>Bacteroidales</taxon>
        <taxon>Bacteroidaceae</taxon>
        <taxon>Bacteroides</taxon>
    </lineage>
</organism>
<feature type="signal peptide" evidence="1">
    <location>
        <begin position="1"/>
        <end position="20"/>
    </location>
</feature>
<evidence type="ECO:0000313" key="6">
    <source>
        <dbReference type="EMBL" id="RGQ53285.1"/>
    </source>
</evidence>
<evidence type="ECO:0000256" key="1">
    <source>
        <dbReference type="SAM" id="SignalP"/>
    </source>
</evidence>
<evidence type="ECO:0000313" key="7">
    <source>
        <dbReference type="EMBL" id="RHE23193.1"/>
    </source>
</evidence>
<evidence type="ECO:0000313" key="11">
    <source>
        <dbReference type="Proteomes" id="UP000466952"/>
    </source>
</evidence>
<evidence type="ECO:0000313" key="4">
    <source>
        <dbReference type="EMBL" id="MBT8725054.1"/>
    </source>
</evidence>
<accession>A0A139KAG9</accession>
<reference evidence="11 12" key="2">
    <citation type="journal article" date="2019" name="Nat. Med.">
        <title>A library of human gut bacterial isolates paired with longitudinal multiomics data enables mechanistic microbiome research.</title>
        <authorList>
            <person name="Poyet M."/>
            <person name="Groussin M."/>
            <person name="Gibbons S.M."/>
            <person name="Avila-Pacheco J."/>
            <person name="Jiang X."/>
            <person name="Kearney S.M."/>
            <person name="Perrotta A.R."/>
            <person name="Berdy B."/>
            <person name="Zhao S."/>
            <person name="Lieberman T.D."/>
            <person name="Swanson P.K."/>
            <person name="Smith M."/>
            <person name="Roesemann S."/>
            <person name="Alexander J.E."/>
            <person name="Rich S.A."/>
            <person name="Livny J."/>
            <person name="Vlamakis H."/>
            <person name="Clish C."/>
            <person name="Bullock K."/>
            <person name="Deik A."/>
            <person name="Scott J."/>
            <person name="Pierce K.A."/>
            <person name="Xavier R.J."/>
            <person name="Alm E.J."/>
        </authorList>
    </citation>
    <scope>NUCLEOTIDE SEQUENCE [LARGE SCALE GENOMIC DNA]</scope>
    <source>
        <strain evidence="3 11">BIOML-A11</strain>
        <strain evidence="2 12">BIOML-A19</strain>
    </source>
</reference>
<proteinExistence type="predicted"/>
<dbReference type="EMBL" id="WCTY01000019">
    <property type="protein sequence ID" value="KAB4183361.1"/>
    <property type="molecule type" value="Genomic_DNA"/>
</dbReference>
<dbReference type="EMBL" id="QSJZ01000007">
    <property type="protein sequence ID" value="RHE23193.1"/>
    <property type="molecule type" value="Genomic_DNA"/>
</dbReference>
<evidence type="ECO:0000313" key="12">
    <source>
        <dbReference type="Proteomes" id="UP000487221"/>
    </source>
</evidence>
<reference evidence="4 13" key="3">
    <citation type="submission" date="2020-12" db="EMBL/GenBank/DDBJ databases">
        <title>Microorganisms.</title>
        <authorList>
            <person name="Matos J."/>
            <person name="Faleiro L."/>
            <person name="Duarte I."/>
        </authorList>
    </citation>
    <scope>NUCLEOTIDE SEQUENCE [LARGE SCALE GENOMIC DNA]</scope>
    <source>
        <strain evidence="4 13">PtFD3Pch2</strain>
    </source>
</reference>
<dbReference type="Proteomes" id="UP000487221">
    <property type="component" value="Unassembled WGS sequence"/>
</dbReference>
<reference evidence="8 9" key="1">
    <citation type="submission" date="2018-08" db="EMBL/GenBank/DDBJ databases">
        <title>A genome reference for cultivated species of the human gut microbiota.</title>
        <authorList>
            <person name="Zou Y."/>
            <person name="Xue W."/>
            <person name="Luo G."/>
        </authorList>
    </citation>
    <scope>NUCLEOTIDE SEQUENCE [LARGE SCALE GENOMIC DNA]</scope>
    <source>
        <strain evidence="6 10">AF28-11</strain>
        <strain evidence="7 9">AM29-12AC</strain>
        <strain evidence="5 8">OM03-4</strain>
    </source>
</reference>
<comment type="caution">
    <text evidence="3">The sequence shown here is derived from an EMBL/GenBank/DDBJ whole genome shotgun (WGS) entry which is preliminary data.</text>
</comment>
<evidence type="ECO:0000313" key="2">
    <source>
        <dbReference type="EMBL" id="KAB4183361.1"/>
    </source>
</evidence>
<gene>
    <name evidence="7" type="ORF">DW758_10240</name>
    <name evidence="6" type="ORF">DWY92_06305</name>
    <name evidence="5" type="ORF">DXB37_07340</name>
    <name evidence="3" type="ORF">GAP55_12715</name>
    <name evidence="2" type="ORF">GAQ44_10750</name>
    <name evidence="4" type="ORF">JQN06_02545</name>
</gene>
<dbReference type="EMBL" id="WCTR01000008">
    <property type="protein sequence ID" value="KAB4211833.1"/>
    <property type="molecule type" value="Genomic_DNA"/>
</dbReference>